<evidence type="ECO:0000313" key="10">
    <source>
        <dbReference type="Proteomes" id="UP000067422"/>
    </source>
</evidence>
<dbReference type="SUPFAM" id="SSF56954">
    <property type="entry name" value="Outer membrane efflux proteins (OEP)"/>
    <property type="match status" value="1"/>
</dbReference>
<protein>
    <submittedName>
        <fullName evidence="9">Agglutination protein</fullName>
    </submittedName>
</protein>
<sequence length="451" mass="50609">MTKKLYKFSRRTTVKWNRLKIACCCSFILTSPVFGQTLEQAVALTLKNNPDIKSAFNEFNSRKYINEASSGAYLPSIDLDAGIGYEGIDPAEEVSRGDTDLTRKEASITLTQLIWDGSATLNDMDRTAADAESVRFQLLADASDTALEVTRVYLDSVKAYEILTLSENNLAVHKKIYADIKKRVNSGIGSTADLTQVEARLAKAHGNLAAAQNNLFDSHTMFTRLVGQTPQGLIFPRADENFLPYTVDEAIGLAFEVHPVIQVALADVDSAKFQYKQSKGVNYPTISIEASQTWRDDADGLKGRSDETLAMLRLRYNLYNGGSDAANSENFAYQLNKAKDLREGAYQNVEEGLRLSWSALDLTLQQKEFLSDHVDSAAKTVIAYEKQYRIGKRTLLDLLNTENELFEARKDYLDAKYAEQYAKYRVMNATGQLLNSLRIDIPREWLEKVEY</sequence>
<organism evidence="9 10">
    <name type="scientific">Vibrio harveyi</name>
    <name type="common">Beneckea harveyi</name>
    <dbReference type="NCBI Taxonomy" id="669"/>
    <lineage>
        <taxon>Bacteria</taxon>
        <taxon>Pseudomonadati</taxon>
        <taxon>Pseudomonadota</taxon>
        <taxon>Gammaproteobacteria</taxon>
        <taxon>Vibrionales</taxon>
        <taxon>Vibrionaceae</taxon>
        <taxon>Vibrio</taxon>
    </lineage>
</organism>
<evidence type="ECO:0000313" key="9">
    <source>
        <dbReference type="EMBL" id="AMF96404.2"/>
    </source>
</evidence>
<evidence type="ECO:0000256" key="8">
    <source>
        <dbReference type="SAM" id="SignalP"/>
    </source>
</evidence>
<keyword evidence="5" id="KW-0812">Transmembrane</keyword>
<keyword evidence="6" id="KW-0472">Membrane</keyword>
<dbReference type="PANTHER" id="PTHR30026:SF22">
    <property type="entry name" value="OUTER MEMBRANE EFFLUX PROTEIN"/>
    <property type="match status" value="1"/>
</dbReference>
<evidence type="ECO:0000256" key="7">
    <source>
        <dbReference type="ARBA" id="ARBA00023237"/>
    </source>
</evidence>
<comment type="subcellular location">
    <subcellularLocation>
        <location evidence="1">Cell outer membrane</location>
    </subcellularLocation>
</comment>
<dbReference type="Gene3D" id="1.20.1600.10">
    <property type="entry name" value="Outer membrane efflux proteins (OEP)"/>
    <property type="match status" value="1"/>
</dbReference>
<proteinExistence type="inferred from homology"/>
<comment type="similarity">
    <text evidence="2">Belongs to the outer membrane factor (OMF) (TC 1.B.17) family.</text>
</comment>
<accession>A0ABN4KTI5</accession>
<dbReference type="Proteomes" id="UP000067422">
    <property type="component" value="Chromosome 1"/>
</dbReference>
<dbReference type="PANTHER" id="PTHR30026">
    <property type="entry name" value="OUTER MEMBRANE PROTEIN TOLC"/>
    <property type="match status" value="1"/>
</dbReference>
<dbReference type="EMBL" id="CP014038">
    <property type="protein sequence ID" value="AMF96404.2"/>
    <property type="molecule type" value="Genomic_DNA"/>
</dbReference>
<dbReference type="NCBIfam" id="TIGR01844">
    <property type="entry name" value="type_I_sec_TolC"/>
    <property type="match status" value="1"/>
</dbReference>
<dbReference type="Pfam" id="PF02321">
    <property type="entry name" value="OEP"/>
    <property type="match status" value="2"/>
</dbReference>
<keyword evidence="8" id="KW-0732">Signal</keyword>
<evidence type="ECO:0000256" key="3">
    <source>
        <dbReference type="ARBA" id="ARBA00022448"/>
    </source>
</evidence>
<evidence type="ECO:0000256" key="5">
    <source>
        <dbReference type="ARBA" id="ARBA00022692"/>
    </source>
</evidence>
<reference evidence="9" key="1">
    <citation type="submission" date="2018-01" db="EMBL/GenBank/DDBJ databases">
        <title>FDA dAtabase for Regulatory Grade micrObial Sequences (FDA-ARGOS): Supporting development and validation of Infectious Disease Dx tests.</title>
        <authorList>
            <person name="Hoffmann M."/>
            <person name="Allard M."/>
            <person name="Evans P."/>
            <person name="Brown E."/>
            <person name="Tallon L."/>
            <person name="Sadzewicz L."/>
            <person name="Sengamalay N."/>
            <person name="Ott S."/>
            <person name="Godinez A."/>
            <person name="Nagaraj S."/>
            <person name="Vyas G."/>
            <person name="Aluvathingal J."/>
            <person name="Nadendla S."/>
            <person name="Geyer C."/>
            <person name="Sichtig H."/>
        </authorList>
    </citation>
    <scope>NUCLEOTIDE SEQUENCE</scope>
    <source>
        <strain evidence="9">FDAARGOS_107</strain>
    </source>
</reference>
<evidence type="ECO:0000256" key="4">
    <source>
        <dbReference type="ARBA" id="ARBA00022452"/>
    </source>
</evidence>
<keyword evidence="3" id="KW-0813">Transport</keyword>
<feature type="chain" id="PRO_5046100133" evidence="8">
    <location>
        <begin position="36"/>
        <end position="451"/>
    </location>
</feature>
<evidence type="ECO:0000256" key="2">
    <source>
        <dbReference type="ARBA" id="ARBA00007613"/>
    </source>
</evidence>
<dbReference type="InterPro" id="IPR051906">
    <property type="entry name" value="TolC-like"/>
</dbReference>
<feature type="signal peptide" evidence="8">
    <location>
        <begin position="1"/>
        <end position="35"/>
    </location>
</feature>
<keyword evidence="10" id="KW-1185">Reference proteome</keyword>
<dbReference type="InterPro" id="IPR010130">
    <property type="entry name" value="T1SS_OMP_TolC"/>
</dbReference>
<evidence type="ECO:0000256" key="1">
    <source>
        <dbReference type="ARBA" id="ARBA00004442"/>
    </source>
</evidence>
<evidence type="ECO:0000256" key="6">
    <source>
        <dbReference type="ARBA" id="ARBA00023136"/>
    </source>
</evidence>
<keyword evidence="7" id="KW-0998">Cell outer membrane</keyword>
<name>A0ABN4KTI5_VIBHA</name>
<gene>
    <name evidence="9" type="ORF">AL538_01000</name>
</gene>
<keyword evidence="4" id="KW-1134">Transmembrane beta strand</keyword>
<dbReference type="InterPro" id="IPR003423">
    <property type="entry name" value="OMP_efflux"/>
</dbReference>